<keyword evidence="1" id="KW-0472">Membrane</keyword>
<name>A0A371DQ06_9APHY</name>
<feature type="transmembrane region" description="Helical" evidence="1">
    <location>
        <begin position="229"/>
        <end position="249"/>
    </location>
</feature>
<feature type="transmembrane region" description="Helical" evidence="1">
    <location>
        <begin position="12"/>
        <end position="29"/>
    </location>
</feature>
<feature type="transmembrane region" description="Helical" evidence="1">
    <location>
        <begin position="115"/>
        <end position="139"/>
    </location>
</feature>
<feature type="domain" description="DUF6533" evidence="2">
    <location>
        <begin position="17"/>
        <end position="60"/>
    </location>
</feature>
<feature type="transmembrane region" description="Helical" evidence="1">
    <location>
        <begin position="89"/>
        <end position="108"/>
    </location>
</feature>
<keyword evidence="1" id="KW-1133">Transmembrane helix</keyword>
<proteinExistence type="predicted"/>
<feature type="transmembrane region" description="Helical" evidence="1">
    <location>
        <begin position="159"/>
        <end position="183"/>
    </location>
</feature>
<evidence type="ECO:0000256" key="1">
    <source>
        <dbReference type="SAM" id="Phobius"/>
    </source>
</evidence>
<evidence type="ECO:0000313" key="4">
    <source>
        <dbReference type="Proteomes" id="UP000256964"/>
    </source>
</evidence>
<gene>
    <name evidence="3" type="ORF">OH76DRAFT_981887</name>
</gene>
<evidence type="ECO:0000259" key="2">
    <source>
        <dbReference type="Pfam" id="PF20151"/>
    </source>
</evidence>
<feature type="transmembrane region" description="Helical" evidence="1">
    <location>
        <begin position="204"/>
        <end position="223"/>
    </location>
</feature>
<dbReference type="InterPro" id="IPR045340">
    <property type="entry name" value="DUF6533"/>
</dbReference>
<dbReference type="Pfam" id="PF20151">
    <property type="entry name" value="DUF6533"/>
    <property type="match status" value="1"/>
</dbReference>
<organism evidence="3 4">
    <name type="scientific">Lentinus brumalis</name>
    <dbReference type="NCBI Taxonomy" id="2498619"/>
    <lineage>
        <taxon>Eukaryota</taxon>
        <taxon>Fungi</taxon>
        <taxon>Dikarya</taxon>
        <taxon>Basidiomycota</taxon>
        <taxon>Agaricomycotina</taxon>
        <taxon>Agaricomycetes</taxon>
        <taxon>Polyporales</taxon>
        <taxon>Polyporaceae</taxon>
        <taxon>Lentinus</taxon>
    </lineage>
</organism>
<dbReference type="AlphaFoldDB" id="A0A371DQ06"/>
<dbReference type="EMBL" id="KZ857384">
    <property type="protein sequence ID" value="RDX54627.1"/>
    <property type="molecule type" value="Genomic_DNA"/>
</dbReference>
<reference evidence="3 4" key="1">
    <citation type="journal article" date="2018" name="Biotechnol. Biofuels">
        <title>Integrative visual omics of the white-rot fungus Polyporus brumalis exposes the biotechnological potential of its oxidative enzymes for delignifying raw plant biomass.</title>
        <authorList>
            <person name="Miyauchi S."/>
            <person name="Rancon A."/>
            <person name="Drula E."/>
            <person name="Hage H."/>
            <person name="Chaduli D."/>
            <person name="Favel A."/>
            <person name="Grisel S."/>
            <person name="Henrissat B."/>
            <person name="Herpoel-Gimbert I."/>
            <person name="Ruiz-Duenas F.J."/>
            <person name="Chevret D."/>
            <person name="Hainaut M."/>
            <person name="Lin J."/>
            <person name="Wang M."/>
            <person name="Pangilinan J."/>
            <person name="Lipzen A."/>
            <person name="Lesage-Meessen L."/>
            <person name="Navarro D."/>
            <person name="Riley R."/>
            <person name="Grigoriev I.V."/>
            <person name="Zhou S."/>
            <person name="Raouche S."/>
            <person name="Rosso M.N."/>
        </authorList>
    </citation>
    <scope>NUCLEOTIDE SEQUENCE [LARGE SCALE GENOMIC DNA]</scope>
    <source>
        <strain evidence="3 4">BRFM 1820</strain>
    </source>
</reference>
<dbReference type="Proteomes" id="UP000256964">
    <property type="component" value="Unassembled WGS sequence"/>
</dbReference>
<evidence type="ECO:0000313" key="3">
    <source>
        <dbReference type="EMBL" id="RDX54627.1"/>
    </source>
</evidence>
<keyword evidence="1" id="KW-0812">Transmembrane</keyword>
<dbReference type="OrthoDB" id="2637653at2759"/>
<protein>
    <recommendedName>
        <fullName evidence="2">DUF6533 domain-containing protein</fullName>
    </recommendedName>
</protein>
<feature type="transmembrane region" description="Helical" evidence="1">
    <location>
        <begin position="49"/>
        <end position="69"/>
    </location>
</feature>
<sequence>MTAVDEVQASQAHAHAGVASIAFVLYDILLNLGDEIELIWTAPNRWVKWLYMGVRYGPFVVLCSLFIVAKPGVAWTPKGCMIMQVYENVAIQSLTLFIELILLSRVYAMYSQNRILLVSLSAFLVAEVGSMVGILSVTVPKFQMTNGCIVTSTPRLFSFYWILPLAFETILLVLTLYKFATSVTGPSALGRKNSIMFVLMRDGTWAYGIIFAAMLINAVFYAVETTPLAGVGFPWEIATLSFAGSHILLNTRRIAWYPERGTSFWARSSVEVSALKFESYGTRGLLGCLDVERPHIWWEAGQHV</sequence>
<keyword evidence="4" id="KW-1185">Reference proteome</keyword>
<accession>A0A371DQ06</accession>